<evidence type="ECO:0000256" key="15">
    <source>
        <dbReference type="ARBA" id="ARBA00031446"/>
    </source>
</evidence>
<dbReference type="SUPFAM" id="SSF52402">
    <property type="entry name" value="Adenine nucleotide alpha hydrolases-like"/>
    <property type="match status" value="1"/>
</dbReference>
<evidence type="ECO:0000256" key="12">
    <source>
        <dbReference type="ARBA" id="ARBA00023014"/>
    </source>
</evidence>
<evidence type="ECO:0000256" key="14">
    <source>
        <dbReference type="ARBA" id="ARBA00023284"/>
    </source>
</evidence>
<evidence type="ECO:0000256" key="8">
    <source>
        <dbReference type="ARBA" id="ARBA00022723"/>
    </source>
</evidence>
<keyword evidence="19" id="KW-1185">Reference proteome</keyword>
<comment type="pathway">
    <text evidence="2 17">tRNA modification; tRNA-queuosine biosynthesis.</text>
</comment>
<evidence type="ECO:0000256" key="13">
    <source>
        <dbReference type="ARBA" id="ARBA00023157"/>
    </source>
</evidence>
<evidence type="ECO:0000256" key="17">
    <source>
        <dbReference type="HAMAP-Rule" id="MF_02089"/>
    </source>
</evidence>
<evidence type="ECO:0000256" key="7">
    <source>
        <dbReference type="ARBA" id="ARBA00022694"/>
    </source>
</evidence>
<comment type="function">
    <text evidence="1 17">Catalyzes the conversion of epoxyqueuosine (oQ) to queuosine (Q), which is a hypermodified base found in the wobble positions of tRNA(Asp), tRNA(Asn), tRNA(His) and tRNA(Tyr).</text>
</comment>
<accession>A0A1T4X8A7</accession>
<evidence type="ECO:0000256" key="2">
    <source>
        <dbReference type="ARBA" id="ARBA00004691"/>
    </source>
</evidence>
<keyword evidence="7 17" id="KW-0819">tRNA processing</keyword>
<feature type="binding site" evidence="17">
    <location>
        <position position="103"/>
    </location>
    <ligand>
        <name>[4Fe-4S] cluster</name>
        <dbReference type="ChEBI" id="CHEBI:49883"/>
    </ligand>
</feature>
<feature type="binding site" evidence="17">
    <location>
        <position position="24"/>
    </location>
    <ligand>
        <name>[4Fe-4S] cluster</name>
        <dbReference type="ChEBI" id="CHEBI:49883"/>
    </ligand>
</feature>
<dbReference type="GO" id="GO:0046872">
    <property type="term" value="F:metal ion binding"/>
    <property type="evidence" value="ECO:0007669"/>
    <property type="project" value="UniProtKB-KW"/>
</dbReference>
<keyword evidence="14 17" id="KW-0676">Redox-active center</keyword>
<dbReference type="OrthoDB" id="9801033at2"/>
<dbReference type="UniPathway" id="UPA00392"/>
<evidence type="ECO:0000256" key="16">
    <source>
        <dbReference type="ARBA" id="ARBA00047415"/>
    </source>
</evidence>
<comment type="similarity">
    <text evidence="3 17">Belongs to the QueH family.</text>
</comment>
<feature type="binding site" evidence="17">
    <location>
        <position position="100"/>
    </location>
    <ligand>
        <name>[4Fe-4S] cluster</name>
        <dbReference type="ChEBI" id="CHEBI:49883"/>
    </ligand>
</feature>
<dbReference type="GO" id="GO:0052693">
    <property type="term" value="F:epoxyqueuosine reductase activity"/>
    <property type="evidence" value="ECO:0007669"/>
    <property type="project" value="UniProtKB-UniRule"/>
</dbReference>
<feature type="binding site" evidence="17">
    <location>
        <position position="25"/>
    </location>
    <ligand>
        <name>[4Fe-4S] cluster</name>
        <dbReference type="ChEBI" id="CHEBI:49883"/>
    </ligand>
</feature>
<dbReference type="RefSeq" id="WP_078717409.1">
    <property type="nucleotide sequence ID" value="NZ_FUYC01000008.1"/>
</dbReference>
<comment type="catalytic activity">
    <reaction evidence="16 17">
        <text>epoxyqueuosine(34) in tRNA + AH2 = queuosine(34) in tRNA + A + H2O</text>
        <dbReference type="Rhea" id="RHEA:32159"/>
        <dbReference type="Rhea" id="RHEA-COMP:18571"/>
        <dbReference type="Rhea" id="RHEA-COMP:18582"/>
        <dbReference type="ChEBI" id="CHEBI:13193"/>
        <dbReference type="ChEBI" id="CHEBI:15377"/>
        <dbReference type="ChEBI" id="CHEBI:17499"/>
        <dbReference type="ChEBI" id="CHEBI:194431"/>
        <dbReference type="ChEBI" id="CHEBI:194443"/>
        <dbReference type="EC" id="1.17.99.6"/>
    </reaction>
</comment>
<reference evidence="18 19" key="1">
    <citation type="submission" date="2017-02" db="EMBL/GenBank/DDBJ databases">
        <authorList>
            <person name="Peterson S.W."/>
        </authorList>
    </citation>
    <scope>NUCLEOTIDE SEQUENCE [LARGE SCALE GENOMIC DNA]</scope>
    <source>
        <strain evidence="18 19">DSM 16080</strain>
    </source>
</reference>
<keyword evidence="12 17" id="KW-0411">Iron-sulfur</keyword>
<evidence type="ECO:0000256" key="5">
    <source>
        <dbReference type="ARBA" id="ARBA00016895"/>
    </source>
</evidence>
<evidence type="ECO:0000256" key="6">
    <source>
        <dbReference type="ARBA" id="ARBA00022485"/>
    </source>
</evidence>
<dbReference type="Pfam" id="PF02677">
    <property type="entry name" value="QueH"/>
    <property type="match status" value="1"/>
</dbReference>
<gene>
    <name evidence="17" type="primary">queH</name>
    <name evidence="18" type="ORF">SAMN02745704_01848</name>
</gene>
<dbReference type="PANTHER" id="PTHR36701:SF1">
    <property type="entry name" value="EPOXYQUEUOSINE REDUCTASE QUEH"/>
    <property type="match status" value="1"/>
</dbReference>
<keyword evidence="13 17" id="KW-1015">Disulfide bond</keyword>
<keyword evidence="6 17" id="KW-0004">4Fe-4S</keyword>
<dbReference type="PANTHER" id="PTHR36701">
    <property type="entry name" value="EPOXYQUEUOSINE REDUCTASE QUEH"/>
    <property type="match status" value="1"/>
</dbReference>
<evidence type="ECO:0000313" key="18">
    <source>
        <dbReference type="EMBL" id="SKA85335.1"/>
    </source>
</evidence>
<proteinExistence type="inferred from homology"/>
<organism evidence="18 19">
    <name type="scientific">Paucidesulfovibrio gracilis DSM 16080</name>
    <dbReference type="NCBI Taxonomy" id="1121449"/>
    <lineage>
        <taxon>Bacteria</taxon>
        <taxon>Pseudomonadati</taxon>
        <taxon>Thermodesulfobacteriota</taxon>
        <taxon>Desulfovibrionia</taxon>
        <taxon>Desulfovibrionales</taxon>
        <taxon>Desulfovibrionaceae</taxon>
        <taxon>Paucidesulfovibrio</taxon>
    </lineage>
</organism>
<dbReference type="EMBL" id="FUYC01000008">
    <property type="protein sequence ID" value="SKA85335.1"/>
    <property type="molecule type" value="Genomic_DNA"/>
</dbReference>
<evidence type="ECO:0000256" key="9">
    <source>
        <dbReference type="ARBA" id="ARBA00022785"/>
    </source>
</evidence>
<evidence type="ECO:0000313" key="19">
    <source>
        <dbReference type="Proteomes" id="UP000190027"/>
    </source>
</evidence>
<keyword evidence="11 17" id="KW-0408">Iron</keyword>
<dbReference type="GO" id="GO:0008616">
    <property type="term" value="P:tRNA queuosine(34) biosynthetic process"/>
    <property type="evidence" value="ECO:0007669"/>
    <property type="project" value="UniProtKB-UniRule"/>
</dbReference>
<dbReference type="Proteomes" id="UP000190027">
    <property type="component" value="Unassembled WGS sequence"/>
</dbReference>
<feature type="disulfide bond" description="Redox-active" evidence="17">
    <location>
        <begin position="179"/>
        <end position="181"/>
    </location>
</feature>
<keyword evidence="9 17" id="KW-0671">Queuosine biosynthesis</keyword>
<evidence type="ECO:0000256" key="4">
    <source>
        <dbReference type="ARBA" id="ARBA00012622"/>
    </source>
</evidence>
<evidence type="ECO:0000256" key="1">
    <source>
        <dbReference type="ARBA" id="ARBA00002268"/>
    </source>
</evidence>
<evidence type="ECO:0000256" key="11">
    <source>
        <dbReference type="ARBA" id="ARBA00023004"/>
    </source>
</evidence>
<evidence type="ECO:0000256" key="3">
    <source>
        <dbReference type="ARBA" id="ARBA00008207"/>
    </source>
</evidence>
<dbReference type="Gene3D" id="3.40.50.620">
    <property type="entry name" value="HUPs"/>
    <property type="match status" value="1"/>
</dbReference>
<name>A0A1T4X8A7_9BACT</name>
<dbReference type="HAMAP" id="MF_02089">
    <property type="entry name" value="QueH"/>
    <property type="match status" value="1"/>
</dbReference>
<dbReference type="InterPro" id="IPR003828">
    <property type="entry name" value="QueH"/>
</dbReference>
<sequence>MPHPATVKQIERPAPGDRVLVHVCCGPCSIATVEMLHDEGFEVTGLFLNPNIHPLSEYLRRRDGALEVAERMGFKLIVRDEEYDPVGYMRDITFREANRCLLCYRMRLERAAQIAKRGGFAAFTSTLLYSRQQRHDDIRGLGRDLAARGVPFLYRDFRVGWQRGIEESQRMGIYRQQYCGCLYSEVERFHKELGHDPIRPYRG</sequence>
<keyword evidence="10 17" id="KW-0560">Oxidoreductase</keyword>
<dbReference type="STRING" id="1121449.SAMN02745704_01848"/>
<dbReference type="GO" id="GO:0051539">
    <property type="term" value="F:4 iron, 4 sulfur cluster binding"/>
    <property type="evidence" value="ECO:0007669"/>
    <property type="project" value="UniProtKB-UniRule"/>
</dbReference>
<dbReference type="AlphaFoldDB" id="A0A1T4X8A7"/>
<dbReference type="EC" id="1.17.99.6" evidence="4 17"/>
<protein>
    <recommendedName>
        <fullName evidence="5 17">Epoxyqueuosine reductase QueH</fullName>
        <ecNumber evidence="4 17">1.17.99.6</ecNumber>
    </recommendedName>
    <alternativeName>
        <fullName evidence="15 17">Queuosine biosynthesis protein QueH</fullName>
    </alternativeName>
</protein>
<keyword evidence="8 17" id="KW-0479">Metal-binding</keyword>
<evidence type="ECO:0000256" key="10">
    <source>
        <dbReference type="ARBA" id="ARBA00023002"/>
    </source>
</evidence>
<dbReference type="InterPro" id="IPR014729">
    <property type="entry name" value="Rossmann-like_a/b/a_fold"/>
</dbReference>